<dbReference type="Gene3D" id="1.10.10.650">
    <property type="entry name" value="RuvA domain 2-like"/>
    <property type="match status" value="1"/>
</dbReference>
<dbReference type="SUPFAM" id="SSF158832">
    <property type="entry name" value="Tex N-terminal region-like"/>
    <property type="match status" value="1"/>
</dbReference>
<dbReference type="InterPro" id="IPR050437">
    <property type="entry name" value="Ribos_protein_bS1-like"/>
</dbReference>
<dbReference type="EMBL" id="BAKI01000028">
    <property type="protein sequence ID" value="GAF37267.1"/>
    <property type="molecule type" value="Genomic_DNA"/>
</dbReference>
<gene>
    <name evidence="2" type="ORF">JCM14108_2286</name>
</gene>
<evidence type="ECO:0000313" key="2">
    <source>
        <dbReference type="EMBL" id="GAF37267.1"/>
    </source>
</evidence>
<feature type="domain" description="Tex-like protein N-terminal" evidence="1">
    <location>
        <begin position="5"/>
        <end position="77"/>
    </location>
</feature>
<dbReference type="Proteomes" id="UP000019488">
    <property type="component" value="Unassembled WGS sequence"/>
</dbReference>
<accession>X0PJ81</accession>
<proteinExistence type="predicted"/>
<dbReference type="eggNOG" id="COG2183">
    <property type="taxonomic scope" value="Bacteria"/>
</dbReference>
<protein>
    <submittedName>
        <fullName evidence="2">Transcription accessory protein</fullName>
    </submittedName>
</protein>
<sequence length="136" mass="15914">METTLAEKIQHDLPKIRVKQIAETLKLLDEGDTVPFIARYRKERTSNLDEVEIRDIQAAAHRIQTLEKRKDEVLKMIAEQHALTPKLKGQIEAANVLQQVEDLYLPYKQKRRTKQPSPRRRACFPWPKLPLSLTHN</sequence>
<dbReference type="InterPro" id="IPR023319">
    <property type="entry name" value="Tex-like_HTH_dom_sf"/>
</dbReference>
<organism evidence="2 3">
    <name type="scientific">Lentilactobacillus farraginis DSM 18382 = JCM 14108</name>
    <dbReference type="NCBI Taxonomy" id="1423743"/>
    <lineage>
        <taxon>Bacteria</taxon>
        <taxon>Bacillati</taxon>
        <taxon>Bacillota</taxon>
        <taxon>Bacilli</taxon>
        <taxon>Lactobacillales</taxon>
        <taxon>Lactobacillaceae</taxon>
        <taxon>Lentilactobacillus</taxon>
    </lineage>
</organism>
<dbReference type="PANTHER" id="PTHR10724:SF10">
    <property type="entry name" value="S1 RNA-BINDING DOMAIN-CONTAINING PROTEIN 1"/>
    <property type="match status" value="1"/>
</dbReference>
<dbReference type="GO" id="GO:0006412">
    <property type="term" value="P:translation"/>
    <property type="evidence" value="ECO:0007669"/>
    <property type="project" value="TreeGrafter"/>
</dbReference>
<dbReference type="AlphaFoldDB" id="X0PJ81"/>
<name>X0PJ81_9LACO</name>
<dbReference type="GO" id="GO:0003735">
    <property type="term" value="F:structural constituent of ribosome"/>
    <property type="evidence" value="ECO:0007669"/>
    <property type="project" value="TreeGrafter"/>
</dbReference>
<comment type="caution">
    <text evidence="2">The sequence shown here is derived from an EMBL/GenBank/DDBJ whole genome shotgun (WGS) entry which is preliminary data.</text>
</comment>
<dbReference type="FunFam" id="1.10.10.650:FF:000001">
    <property type="entry name" value="S1 RNA-binding domain 1"/>
    <property type="match status" value="1"/>
</dbReference>
<dbReference type="PANTHER" id="PTHR10724">
    <property type="entry name" value="30S RIBOSOMAL PROTEIN S1"/>
    <property type="match status" value="1"/>
</dbReference>
<evidence type="ECO:0000313" key="3">
    <source>
        <dbReference type="Proteomes" id="UP000019488"/>
    </source>
</evidence>
<evidence type="ECO:0000259" key="1">
    <source>
        <dbReference type="Pfam" id="PF09371"/>
    </source>
</evidence>
<dbReference type="GO" id="GO:0003729">
    <property type="term" value="F:mRNA binding"/>
    <property type="evidence" value="ECO:0007669"/>
    <property type="project" value="TreeGrafter"/>
</dbReference>
<dbReference type="InterPro" id="IPR018974">
    <property type="entry name" value="Tex-like_N"/>
</dbReference>
<reference evidence="2" key="1">
    <citation type="journal article" date="2014" name="Genome Announc.">
        <title>Draft Genome Sequences of Two Lactobacillus Strains, L. farraginis JCM 14108T and L. composti JCM 14202T, Isolated from Compost of Distilled Shochu Residue.</title>
        <authorList>
            <person name="Yuki M."/>
            <person name="Oshima K."/>
            <person name="Suda W."/>
            <person name="Kitahara M."/>
            <person name="Kitamura K."/>
            <person name="Iida T."/>
            <person name="Hattori M."/>
            <person name="Ohkuma M."/>
        </authorList>
    </citation>
    <scope>NUCLEOTIDE SEQUENCE [LARGE SCALE GENOMIC DNA]</scope>
    <source>
        <strain evidence="2">JCM 14108</strain>
    </source>
</reference>
<dbReference type="Pfam" id="PF09371">
    <property type="entry name" value="Tex_N"/>
    <property type="match status" value="1"/>
</dbReference>